<dbReference type="EMBL" id="CDGG01000001">
    <property type="protein sequence ID" value="CEI82325.1"/>
    <property type="molecule type" value="Genomic_DNA"/>
</dbReference>
<accession>A0A0A1MAI3</accession>
<dbReference type="OrthoDB" id="2721519at2"/>
<protein>
    <submittedName>
        <fullName evidence="2">Uncharacterized protein</fullName>
    </submittedName>
</protein>
<feature type="transmembrane region" description="Helical" evidence="1">
    <location>
        <begin position="29"/>
        <end position="45"/>
    </location>
</feature>
<evidence type="ECO:0000313" key="2">
    <source>
        <dbReference type="EMBL" id="CEI82325.1"/>
    </source>
</evidence>
<dbReference type="Proteomes" id="UP000040453">
    <property type="component" value="Unassembled WGS sequence"/>
</dbReference>
<name>A0A0A1MAI3_9BACI</name>
<gene>
    <name evidence="2" type="ORF">BN997_02186</name>
</gene>
<dbReference type="STRING" id="545501.BN997_02186"/>
<dbReference type="RefSeq" id="WP_042532067.1">
    <property type="nucleotide sequence ID" value="NZ_CAXOIH010000014.1"/>
</dbReference>
<sequence length="66" mass="7403">MRIYHLGALFIIFLSLGVSIGYSIGKTEIFALAGFILGVFPIVIYRRTIIKKEKSSCGEKDKQTYS</sequence>
<evidence type="ECO:0000256" key="1">
    <source>
        <dbReference type="SAM" id="Phobius"/>
    </source>
</evidence>
<keyword evidence="1" id="KW-0812">Transmembrane</keyword>
<evidence type="ECO:0000313" key="3">
    <source>
        <dbReference type="Proteomes" id="UP000040453"/>
    </source>
</evidence>
<keyword evidence="1" id="KW-0472">Membrane</keyword>
<reference evidence="2 3" key="1">
    <citation type="submission" date="2014-11" db="EMBL/GenBank/DDBJ databases">
        <authorList>
            <person name="Urmite Genomes Urmite Genomes"/>
        </authorList>
    </citation>
    <scope>NUCLEOTIDE SEQUENCE [LARGE SCALE GENOMIC DNA]</scope>
    <source>
        <strain evidence="2 3">Oc5</strain>
    </source>
</reference>
<proteinExistence type="predicted"/>
<keyword evidence="3" id="KW-1185">Reference proteome</keyword>
<dbReference type="AlphaFoldDB" id="A0A0A1MAI3"/>
<keyword evidence="1" id="KW-1133">Transmembrane helix</keyword>
<organism evidence="2 3">
    <name type="scientific">Oceanobacillus oncorhynchi</name>
    <dbReference type="NCBI Taxonomy" id="545501"/>
    <lineage>
        <taxon>Bacteria</taxon>
        <taxon>Bacillati</taxon>
        <taxon>Bacillota</taxon>
        <taxon>Bacilli</taxon>
        <taxon>Bacillales</taxon>
        <taxon>Bacillaceae</taxon>
        <taxon>Oceanobacillus</taxon>
    </lineage>
</organism>